<reference evidence="2 3" key="1">
    <citation type="submission" date="2023-07" db="EMBL/GenBank/DDBJ databases">
        <title>Sequencing the genomes of 1000 actinobacteria strains.</title>
        <authorList>
            <person name="Klenk H.-P."/>
        </authorList>
    </citation>
    <scope>NUCLEOTIDE SEQUENCE [LARGE SCALE GENOMIC DNA]</scope>
    <source>
        <strain evidence="2 3">DSM 44109</strain>
    </source>
</reference>
<keyword evidence="1" id="KW-0812">Transmembrane</keyword>
<sequence>MTEGIIARFRTMRISRASVLTGHVVGSVIQQLLGMAVLIGIALAVGFSPDATAAEWLAATGLLTLFAVAVTWLAVALGLKSPTPRPPATPRCP</sequence>
<keyword evidence="1" id="KW-0472">Membrane</keyword>
<evidence type="ECO:0000313" key="3">
    <source>
        <dbReference type="Proteomes" id="UP001230426"/>
    </source>
</evidence>
<evidence type="ECO:0000256" key="1">
    <source>
        <dbReference type="SAM" id="Phobius"/>
    </source>
</evidence>
<protein>
    <submittedName>
        <fullName evidence="2">ABC-type polysaccharide/polyol phosphate export permease</fullName>
    </submittedName>
</protein>
<feature type="transmembrane region" description="Helical" evidence="1">
    <location>
        <begin position="56"/>
        <end position="79"/>
    </location>
</feature>
<comment type="caution">
    <text evidence="2">The sequence shown here is derived from an EMBL/GenBank/DDBJ whole genome shotgun (WGS) entry which is preliminary data.</text>
</comment>
<proteinExistence type="predicted"/>
<gene>
    <name evidence="2" type="ORF">J2S55_003194</name>
</gene>
<organism evidence="2 3">
    <name type="scientific">Streptosporangium brasiliense</name>
    <dbReference type="NCBI Taxonomy" id="47480"/>
    <lineage>
        <taxon>Bacteria</taxon>
        <taxon>Bacillati</taxon>
        <taxon>Actinomycetota</taxon>
        <taxon>Actinomycetes</taxon>
        <taxon>Streptosporangiales</taxon>
        <taxon>Streptosporangiaceae</taxon>
        <taxon>Streptosporangium</taxon>
    </lineage>
</organism>
<keyword evidence="1" id="KW-1133">Transmembrane helix</keyword>
<name>A0ABT9R3V5_9ACTN</name>
<dbReference type="EMBL" id="JAUSRB010000002">
    <property type="protein sequence ID" value="MDP9863928.1"/>
    <property type="molecule type" value="Genomic_DNA"/>
</dbReference>
<accession>A0ABT9R3V5</accession>
<feature type="transmembrane region" description="Helical" evidence="1">
    <location>
        <begin position="20"/>
        <end position="44"/>
    </location>
</feature>
<dbReference type="Proteomes" id="UP001230426">
    <property type="component" value="Unassembled WGS sequence"/>
</dbReference>
<evidence type="ECO:0000313" key="2">
    <source>
        <dbReference type="EMBL" id="MDP9863928.1"/>
    </source>
</evidence>
<keyword evidence="3" id="KW-1185">Reference proteome</keyword>